<keyword evidence="2" id="KW-0472">Membrane</keyword>
<reference evidence="6" key="1">
    <citation type="submission" date="2017-10" db="EMBL/GenBank/DDBJ databases">
        <title>Phenotypic and genomic properties of facultatively anaerobic sulfur-reducing natronoarchaea from hypersaline soda lakes.</title>
        <authorList>
            <person name="Sorokin D.Y."/>
            <person name="Kublanov I.V."/>
            <person name="Roman P."/>
            <person name="Sinninghe Damste J.S."/>
            <person name="Golyshin P.N."/>
            <person name="Rojo D."/>
            <person name="Ciordia S."/>
            <person name="Mena Md.C."/>
            <person name="Ferrer M."/>
            <person name="Messina E."/>
            <person name="Smedile F."/>
            <person name="La Spada G."/>
            <person name="La Cono V."/>
            <person name="Yakimov M.M."/>
        </authorList>
    </citation>
    <scope>NUCLEOTIDE SEQUENCE [LARGE SCALE GENOMIC DNA]</scope>
    <source>
        <strain evidence="6">AArc1</strain>
    </source>
</reference>
<evidence type="ECO:0000256" key="2">
    <source>
        <dbReference type="SAM" id="Phobius"/>
    </source>
</evidence>
<gene>
    <name evidence="3" type="ORF">AArc1_3141</name>
    <name evidence="4" type="ORF">AArcMg_3232</name>
</gene>
<keyword evidence="5" id="KW-1185">Reference proteome</keyword>
<sequence length="73" mass="8292">MIGRQLSGQRLPSQGLEREVPAQRVRTSETIRVRERPAFDMDLGWYVAALGYPVIILGLIYLVYRSNVGRSKS</sequence>
<name>A0A346PIV2_9EURY</name>
<keyword evidence="2" id="KW-1133">Transmembrane helix</keyword>
<proteinExistence type="predicted"/>
<dbReference type="Proteomes" id="UP000258613">
    <property type="component" value="Chromosome"/>
</dbReference>
<dbReference type="KEGG" id="nan:AArc1_3141"/>
<feature type="compositionally biased region" description="Polar residues" evidence="1">
    <location>
        <begin position="1"/>
        <end position="12"/>
    </location>
</feature>
<dbReference type="Proteomes" id="UP000258707">
    <property type="component" value="Chromosome"/>
</dbReference>
<evidence type="ECO:0000313" key="6">
    <source>
        <dbReference type="Proteomes" id="UP000258707"/>
    </source>
</evidence>
<evidence type="ECO:0000313" key="4">
    <source>
        <dbReference type="EMBL" id="AXR83217.1"/>
    </source>
</evidence>
<reference evidence="5" key="2">
    <citation type="submission" date="2018-02" db="EMBL/GenBank/DDBJ databases">
        <title>Phenotypic and genomic properties of facultatively anaerobic sulfur-reducing natronoarchaea from hypersaline soda lakes.</title>
        <authorList>
            <person name="Sorokin D.Y."/>
            <person name="Kublanov I.V."/>
            <person name="Roman P."/>
            <person name="Sinninghe Damste J.S."/>
            <person name="Golyshin P.N."/>
            <person name="Rojo D."/>
            <person name="Ciordia S."/>
            <person name="Mena M.D.C."/>
            <person name="Ferrer M."/>
            <person name="Messina E."/>
            <person name="Smedile F."/>
            <person name="La Spada G."/>
            <person name="La Cono V."/>
            <person name="Yakimov M.M."/>
        </authorList>
    </citation>
    <scope>NUCLEOTIDE SEQUENCE [LARGE SCALE GENOMIC DNA]</scope>
    <source>
        <strain evidence="5">AArc-Mg</strain>
    </source>
</reference>
<feature type="transmembrane region" description="Helical" evidence="2">
    <location>
        <begin position="43"/>
        <end position="64"/>
    </location>
</feature>
<feature type="region of interest" description="Disordered" evidence="1">
    <location>
        <begin position="1"/>
        <end position="23"/>
    </location>
</feature>
<evidence type="ECO:0000313" key="3">
    <source>
        <dbReference type="EMBL" id="AXR79447.1"/>
    </source>
</evidence>
<reference evidence="3" key="3">
    <citation type="journal article" date="2019" name="Int. J. Syst. Evol. Microbiol.">
        <title>Natronolimnobius sulfurireducens sp. nov. and Halalkaliarchaeum desulfuricum gen. nov., sp. nov., the first sulfur-respiring alkaliphilic haloarchaea from hypersaline alkaline lakes.</title>
        <authorList>
            <person name="Sorokin D.Y."/>
            <person name="Yakimov M."/>
            <person name="Messina E."/>
            <person name="Merkel A.Y."/>
            <person name="Bale N.J."/>
            <person name="Sinninghe Damste J.S."/>
        </authorList>
    </citation>
    <scope>NUCLEOTIDE SEQUENCE</scope>
    <source>
        <strain evidence="4">AArc-Mg</strain>
        <strain evidence="3">AArc1</strain>
    </source>
</reference>
<dbReference type="KEGG" id="nag:AArcMg_3232"/>
<organism evidence="3 6">
    <name type="scientific">Natrarchaeobaculum sulfurireducens</name>
    <dbReference type="NCBI Taxonomy" id="2044521"/>
    <lineage>
        <taxon>Archaea</taxon>
        <taxon>Methanobacteriati</taxon>
        <taxon>Methanobacteriota</taxon>
        <taxon>Stenosarchaea group</taxon>
        <taxon>Halobacteria</taxon>
        <taxon>Halobacteriales</taxon>
        <taxon>Natrialbaceae</taxon>
        <taxon>Natrarchaeobaculum</taxon>
    </lineage>
</organism>
<evidence type="ECO:0000313" key="5">
    <source>
        <dbReference type="Proteomes" id="UP000258613"/>
    </source>
</evidence>
<accession>A0A346PIV2</accession>
<dbReference type="AlphaFoldDB" id="A0A346PIV2"/>
<protein>
    <submittedName>
        <fullName evidence="3">Uncharacterized protein</fullName>
    </submittedName>
</protein>
<evidence type="ECO:0000256" key="1">
    <source>
        <dbReference type="SAM" id="MobiDB-lite"/>
    </source>
</evidence>
<keyword evidence="2" id="KW-0812">Transmembrane</keyword>
<dbReference type="EMBL" id="CP027033">
    <property type="protein sequence ID" value="AXR83217.1"/>
    <property type="molecule type" value="Genomic_DNA"/>
</dbReference>
<accession>A0A346PUM2</accession>
<dbReference type="EMBL" id="CP024047">
    <property type="protein sequence ID" value="AXR79447.1"/>
    <property type="molecule type" value="Genomic_DNA"/>
</dbReference>